<evidence type="ECO:0000259" key="2">
    <source>
        <dbReference type="Pfam" id="PF08268"/>
    </source>
</evidence>
<dbReference type="Pfam" id="PF00646">
    <property type="entry name" value="F-box"/>
    <property type="match status" value="1"/>
</dbReference>
<feature type="domain" description="F-box" evidence="1">
    <location>
        <begin position="3"/>
        <end position="34"/>
    </location>
</feature>
<name>A0A6D2IV37_9BRAS</name>
<feature type="domain" description="F-box associated beta-propeller type 3" evidence="2">
    <location>
        <begin position="56"/>
        <end position="328"/>
    </location>
</feature>
<accession>A0A6D2IV37</accession>
<dbReference type="InterPro" id="IPR001810">
    <property type="entry name" value="F-box_dom"/>
</dbReference>
<evidence type="ECO:0000313" key="3">
    <source>
        <dbReference type="EMBL" id="CAA7031688.1"/>
    </source>
</evidence>
<dbReference type="PANTHER" id="PTHR31111">
    <property type="entry name" value="BNAA05G37150D PROTEIN-RELATED"/>
    <property type="match status" value="1"/>
</dbReference>
<proteinExistence type="predicted"/>
<keyword evidence="4" id="KW-1185">Reference proteome</keyword>
<protein>
    <submittedName>
        <fullName evidence="3">Uncharacterized protein</fullName>
    </submittedName>
</protein>
<dbReference type="EMBL" id="CACVBM020001109">
    <property type="protein sequence ID" value="CAA7031688.1"/>
    <property type="molecule type" value="Genomic_DNA"/>
</dbReference>
<dbReference type="InterPro" id="IPR036047">
    <property type="entry name" value="F-box-like_dom_sf"/>
</dbReference>
<dbReference type="InterPro" id="IPR013187">
    <property type="entry name" value="F-box-assoc_dom_typ3"/>
</dbReference>
<reference evidence="3" key="1">
    <citation type="submission" date="2020-01" db="EMBL/GenBank/DDBJ databases">
        <authorList>
            <person name="Mishra B."/>
        </authorList>
    </citation>
    <scope>NUCLEOTIDE SEQUENCE [LARGE SCALE GENOMIC DNA]</scope>
</reference>
<dbReference type="OrthoDB" id="1106730at2759"/>
<evidence type="ECO:0000313" key="4">
    <source>
        <dbReference type="Proteomes" id="UP000467841"/>
    </source>
</evidence>
<dbReference type="Pfam" id="PF08268">
    <property type="entry name" value="FBA_3"/>
    <property type="match status" value="1"/>
</dbReference>
<organism evidence="3 4">
    <name type="scientific">Microthlaspi erraticum</name>
    <dbReference type="NCBI Taxonomy" id="1685480"/>
    <lineage>
        <taxon>Eukaryota</taxon>
        <taxon>Viridiplantae</taxon>
        <taxon>Streptophyta</taxon>
        <taxon>Embryophyta</taxon>
        <taxon>Tracheophyta</taxon>
        <taxon>Spermatophyta</taxon>
        <taxon>Magnoliopsida</taxon>
        <taxon>eudicotyledons</taxon>
        <taxon>Gunneridae</taxon>
        <taxon>Pentapetalae</taxon>
        <taxon>rosids</taxon>
        <taxon>malvids</taxon>
        <taxon>Brassicales</taxon>
        <taxon>Brassicaceae</taxon>
        <taxon>Coluteocarpeae</taxon>
        <taxon>Microthlaspi</taxon>
    </lineage>
</organism>
<gene>
    <name evidence="3" type="ORF">MERR_LOCUS18923</name>
</gene>
<comment type="caution">
    <text evidence="3">The sequence shown here is derived from an EMBL/GenBank/DDBJ whole genome shotgun (WGS) entry which is preliminary data.</text>
</comment>
<dbReference type="SUPFAM" id="SSF81383">
    <property type="entry name" value="F-box domain"/>
    <property type="match status" value="1"/>
</dbReference>
<dbReference type="InterPro" id="IPR017451">
    <property type="entry name" value="F-box-assoc_interact_dom"/>
</dbReference>
<dbReference type="NCBIfam" id="TIGR01640">
    <property type="entry name" value="F_box_assoc_1"/>
    <property type="match status" value="1"/>
</dbReference>
<dbReference type="Proteomes" id="UP000467841">
    <property type="component" value="Unassembled WGS sequence"/>
</dbReference>
<evidence type="ECO:0000259" key="1">
    <source>
        <dbReference type="Pfam" id="PF00646"/>
    </source>
</evidence>
<dbReference type="PANTHER" id="PTHR31111:SF138">
    <property type="entry name" value="F-BOX ASSOCIATED DOMAIN-CONTAINING PROTEIN"/>
    <property type="match status" value="1"/>
</dbReference>
<sequence>MQVEILLRMPLKTLAKAICVSKKWASTIRSKHFKDLYLLQSAKRPRALFVYFAIGSDALLRSVYQEEKPLFSSGQQQMLVSIDREADYVFSHPVRGLVCLQWGAKTVICNPGARKILTLPEIQKRTVADWGTAAYLGYDEVTDVYKVLCMRVQEAKECQVFTVGSGGDESWRWIICKHPHTPLTNAICKGGVLYYGAWYRDEKHFIVSFNVTSEEFNVIDLPEGIKTDAYSNMVNYNGEIALVNETAGNWRTNRIEVHHWEEESAGDLTFCFRGTVGTGELVFTPDYEPQGPFFVLYYDTVTKKLTRVEIQGVAGTGDHMVRTFLDHVDSPLLM</sequence>
<dbReference type="AlphaFoldDB" id="A0A6D2IV37"/>